<evidence type="ECO:0000256" key="2">
    <source>
        <dbReference type="ARBA" id="ARBA00001946"/>
    </source>
</evidence>
<dbReference type="PIRSF" id="PIRSF000732">
    <property type="entry name" value="PTS_enzyme_I"/>
    <property type="match status" value="1"/>
</dbReference>
<dbReference type="InterPro" id="IPR036618">
    <property type="entry name" value="PtsI_HPr-bd_sf"/>
</dbReference>
<feature type="domain" description="Phosphotransferase system enzyme I N-terminal" evidence="21">
    <location>
        <begin position="6"/>
        <end position="122"/>
    </location>
</feature>
<evidence type="ECO:0000256" key="9">
    <source>
        <dbReference type="ARBA" id="ARBA00022490"/>
    </source>
</evidence>
<dbReference type="InterPro" id="IPR024692">
    <property type="entry name" value="PTS_EI"/>
</dbReference>
<evidence type="ECO:0000256" key="12">
    <source>
        <dbReference type="ARBA" id="ARBA00022683"/>
    </source>
</evidence>
<evidence type="ECO:0000256" key="3">
    <source>
        <dbReference type="ARBA" id="ARBA00002728"/>
    </source>
</evidence>
<evidence type="ECO:0000259" key="19">
    <source>
        <dbReference type="Pfam" id="PF00391"/>
    </source>
</evidence>
<evidence type="ECO:0000256" key="16">
    <source>
        <dbReference type="ARBA" id="ARBA00033235"/>
    </source>
</evidence>
<comment type="cofactor">
    <cofactor evidence="2 17">
        <name>Mg(2+)</name>
        <dbReference type="ChEBI" id="CHEBI:18420"/>
    </cofactor>
</comment>
<dbReference type="Gene3D" id="3.50.30.10">
    <property type="entry name" value="Phosphohistidine domain"/>
    <property type="match status" value="1"/>
</dbReference>
<comment type="subcellular location">
    <subcellularLocation>
        <location evidence="4 17">Cytoplasm</location>
    </subcellularLocation>
</comment>
<feature type="domain" description="PEP-utilising enzyme C-terminal" evidence="20">
    <location>
        <begin position="248"/>
        <end position="526"/>
    </location>
</feature>
<accession>A0ABP8B9J0</accession>
<keyword evidence="10 17" id="KW-0762">Sugar transport</keyword>
<dbReference type="PROSITE" id="PS00742">
    <property type="entry name" value="PEP_ENZYMES_2"/>
    <property type="match status" value="1"/>
</dbReference>
<dbReference type="PROSITE" id="PS00370">
    <property type="entry name" value="PEP_ENZYMES_PHOS_SITE"/>
    <property type="match status" value="1"/>
</dbReference>
<evidence type="ECO:0000259" key="20">
    <source>
        <dbReference type="Pfam" id="PF02896"/>
    </source>
</evidence>
<evidence type="ECO:0000256" key="14">
    <source>
        <dbReference type="ARBA" id="ARBA00022777"/>
    </source>
</evidence>
<dbReference type="InterPro" id="IPR008279">
    <property type="entry name" value="PEP-util_enz_mobile_dom"/>
</dbReference>
<comment type="catalytic activity">
    <reaction evidence="1 17">
        <text>L-histidyl-[protein] + phosphoenolpyruvate = N(pros)-phospho-L-histidyl-[protein] + pyruvate</text>
        <dbReference type="Rhea" id="RHEA:23880"/>
        <dbReference type="Rhea" id="RHEA-COMP:9745"/>
        <dbReference type="Rhea" id="RHEA-COMP:9746"/>
        <dbReference type="ChEBI" id="CHEBI:15361"/>
        <dbReference type="ChEBI" id="CHEBI:29979"/>
        <dbReference type="ChEBI" id="CHEBI:58702"/>
        <dbReference type="ChEBI" id="CHEBI:64837"/>
        <dbReference type="EC" id="2.7.3.9"/>
    </reaction>
</comment>
<dbReference type="EC" id="2.7.3.9" evidence="6 17"/>
<name>A0ABP8B9J0_9ACTN</name>
<keyword evidence="14 17" id="KW-0418">Kinase</keyword>
<dbReference type="PRINTS" id="PR01736">
    <property type="entry name" value="PHPHTRNFRASE"/>
</dbReference>
<evidence type="ECO:0000256" key="15">
    <source>
        <dbReference type="ARBA" id="ARBA00022842"/>
    </source>
</evidence>
<evidence type="ECO:0000256" key="8">
    <source>
        <dbReference type="ARBA" id="ARBA00022448"/>
    </source>
</evidence>
<sequence length="556" mass="57375">MAETLKGLGVSSGRAAGRVCRMAGPPELPAPSPVTDAGAELNRAMEALRATVSELAARAEKAPDADAKAILEAQSLIADDPSLHESVETSVRSGKSAAHAIDEACAHHRRALLAAGGYFAERAADLDDIRNRAVAAALGLPVPGVPDPGHPFVLVAGDLSPADTVNLDPGSVLALVTEKGGPTSHTAILARARGLPAVVACRGAGDIGEGTWVSVDGLRGEVEVGIGEEAAAEIQRRADDDRRRTRTVRGPGRTSDGHPVKLLLNIGSAADLAPRDRAPSAEGVDAEGVGLFRTEFLFLDRREEPGYEEQVAAYAAVFRAAPGGHVVVRTLDAGTDKPLPFLGLAEETNPALGVRGLRVSRVRSEVLDTQLDAIAEAARATGAEPWVMAPMVTTVGEAADFAGRARARGIARVGAMVEVPAAALRAGRLLKELDFLSIGTNDLSQYTFASDRQHGELADLLDPWQAALLQLIADCAAAGKAAGKPVGVCGEAAADPLLATVLVGLGVTSLSMSAPGIPAVRESLAAHSLERCRDNARLALAADDPAEARKAIVPGR</sequence>
<evidence type="ECO:0000256" key="18">
    <source>
        <dbReference type="SAM" id="MobiDB-lite"/>
    </source>
</evidence>
<comment type="similarity">
    <text evidence="5 17">Belongs to the PEP-utilizing enzyme family.</text>
</comment>
<dbReference type="Proteomes" id="UP001501251">
    <property type="component" value="Unassembled WGS sequence"/>
</dbReference>
<evidence type="ECO:0000256" key="10">
    <source>
        <dbReference type="ARBA" id="ARBA00022597"/>
    </source>
</evidence>
<organism evidence="22 23">
    <name type="scientific">Streptosporangium oxazolinicum</name>
    <dbReference type="NCBI Taxonomy" id="909287"/>
    <lineage>
        <taxon>Bacteria</taxon>
        <taxon>Bacillati</taxon>
        <taxon>Actinomycetota</taxon>
        <taxon>Actinomycetes</taxon>
        <taxon>Streptosporangiales</taxon>
        <taxon>Streptosporangiaceae</taxon>
        <taxon>Streptosporangium</taxon>
    </lineage>
</organism>
<dbReference type="InterPro" id="IPR008731">
    <property type="entry name" value="PTS_EIN"/>
</dbReference>
<dbReference type="InterPro" id="IPR023151">
    <property type="entry name" value="PEP_util_CS"/>
</dbReference>
<evidence type="ECO:0000256" key="1">
    <source>
        <dbReference type="ARBA" id="ARBA00000683"/>
    </source>
</evidence>
<comment type="caution">
    <text evidence="22">The sequence shown here is derived from an EMBL/GenBank/DDBJ whole genome shotgun (WGS) entry which is preliminary data.</text>
</comment>
<evidence type="ECO:0000313" key="22">
    <source>
        <dbReference type="EMBL" id="GAA4201483.1"/>
    </source>
</evidence>
<feature type="region of interest" description="Disordered" evidence="18">
    <location>
        <begin position="237"/>
        <end position="259"/>
    </location>
</feature>
<evidence type="ECO:0000256" key="5">
    <source>
        <dbReference type="ARBA" id="ARBA00007837"/>
    </source>
</evidence>
<keyword evidence="9 17" id="KW-0963">Cytoplasm</keyword>
<evidence type="ECO:0000259" key="21">
    <source>
        <dbReference type="Pfam" id="PF05524"/>
    </source>
</evidence>
<evidence type="ECO:0000256" key="11">
    <source>
        <dbReference type="ARBA" id="ARBA00022679"/>
    </source>
</evidence>
<dbReference type="PANTHER" id="PTHR46244:SF3">
    <property type="entry name" value="PHOSPHOENOLPYRUVATE-PROTEIN PHOSPHOTRANSFERASE"/>
    <property type="match status" value="1"/>
</dbReference>
<evidence type="ECO:0000256" key="6">
    <source>
        <dbReference type="ARBA" id="ARBA00012232"/>
    </source>
</evidence>
<dbReference type="EMBL" id="BAABAQ010000011">
    <property type="protein sequence ID" value="GAA4201483.1"/>
    <property type="molecule type" value="Genomic_DNA"/>
</dbReference>
<dbReference type="Pfam" id="PF05524">
    <property type="entry name" value="PEP-utilisers_N"/>
    <property type="match status" value="1"/>
</dbReference>
<dbReference type="SUPFAM" id="SSF51621">
    <property type="entry name" value="Phosphoenolpyruvate/pyruvate domain"/>
    <property type="match status" value="1"/>
</dbReference>
<feature type="domain" description="PEP-utilising enzyme mobile" evidence="19">
    <location>
        <begin position="152"/>
        <end position="220"/>
    </location>
</feature>
<dbReference type="NCBIfam" id="TIGR01417">
    <property type="entry name" value="PTS_I_fam"/>
    <property type="match status" value="1"/>
</dbReference>
<dbReference type="InterPro" id="IPR006318">
    <property type="entry name" value="PTS_EI-like"/>
</dbReference>
<proteinExistence type="inferred from homology"/>
<evidence type="ECO:0000256" key="17">
    <source>
        <dbReference type="PIRNR" id="PIRNR000732"/>
    </source>
</evidence>
<dbReference type="SUPFAM" id="SSF52009">
    <property type="entry name" value="Phosphohistidine domain"/>
    <property type="match status" value="1"/>
</dbReference>
<evidence type="ECO:0000256" key="7">
    <source>
        <dbReference type="ARBA" id="ARBA00016544"/>
    </source>
</evidence>
<keyword evidence="23" id="KW-1185">Reference proteome</keyword>
<dbReference type="InterPro" id="IPR050499">
    <property type="entry name" value="PEP-utilizing_PTS_enzyme"/>
</dbReference>
<dbReference type="InterPro" id="IPR036637">
    <property type="entry name" value="Phosphohistidine_dom_sf"/>
</dbReference>
<dbReference type="Pfam" id="PF02896">
    <property type="entry name" value="PEP-utilizers_C"/>
    <property type="match status" value="1"/>
</dbReference>
<dbReference type="RefSeq" id="WP_344921092.1">
    <property type="nucleotide sequence ID" value="NZ_BAABAQ010000011.1"/>
</dbReference>
<evidence type="ECO:0000313" key="23">
    <source>
        <dbReference type="Proteomes" id="UP001501251"/>
    </source>
</evidence>
<dbReference type="InterPro" id="IPR018274">
    <property type="entry name" value="PEP_util_AS"/>
</dbReference>
<reference evidence="23" key="1">
    <citation type="journal article" date="2019" name="Int. J. Syst. Evol. Microbiol.">
        <title>The Global Catalogue of Microorganisms (GCM) 10K type strain sequencing project: providing services to taxonomists for standard genome sequencing and annotation.</title>
        <authorList>
            <consortium name="The Broad Institute Genomics Platform"/>
            <consortium name="The Broad Institute Genome Sequencing Center for Infectious Disease"/>
            <person name="Wu L."/>
            <person name="Ma J."/>
        </authorList>
    </citation>
    <scope>NUCLEOTIDE SEQUENCE [LARGE SCALE GENOMIC DNA]</scope>
    <source>
        <strain evidence="23">JCM 17388</strain>
    </source>
</reference>
<keyword evidence="13 17" id="KW-0479">Metal-binding</keyword>
<keyword evidence="15 17" id="KW-0460">Magnesium</keyword>
<keyword evidence="12 17" id="KW-0598">Phosphotransferase system</keyword>
<protein>
    <recommendedName>
        <fullName evidence="7 17">Phosphoenolpyruvate-protein phosphotransferase</fullName>
        <ecNumber evidence="6 17">2.7.3.9</ecNumber>
    </recommendedName>
    <alternativeName>
        <fullName evidence="16 17">Phosphotransferase system, enzyme I</fullName>
    </alternativeName>
</protein>
<keyword evidence="8 17" id="KW-0813">Transport</keyword>
<dbReference type="PANTHER" id="PTHR46244">
    <property type="entry name" value="PHOSPHOENOLPYRUVATE-PROTEIN PHOSPHOTRANSFERASE"/>
    <property type="match status" value="1"/>
</dbReference>
<dbReference type="Pfam" id="PF00391">
    <property type="entry name" value="PEP-utilizers"/>
    <property type="match status" value="1"/>
</dbReference>
<dbReference type="Gene3D" id="1.10.274.10">
    <property type="entry name" value="PtsI, HPr-binding domain"/>
    <property type="match status" value="1"/>
</dbReference>
<dbReference type="InterPro" id="IPR015813">
    <property type="entry name" value="Pyrv/PenolPyrv_kinase-like_dom"/>
</dbReference>
<dbReference type="Gene3D" id="3.20.20.60">
    <property type="entry name" value="Phosphoenolpyruvate-binding domains"/>
    <property type="match status" value="1"/>
</dbReference>
<dbReference type="SUPFAM" id="SSF47831">
    <property type="entry name" value="Enzyme I of the PEP:sugar phosphotransferase system HPr-binding (sub)domain"/>
    <property type="match status" value="1"/>
</dbReference>
<comment type="function">
    <text evidence="3 17">General (non sugar-specific) component of the phosphoenolpyruvate-dependent sugar phosphotransferase system (sugar PTS). This major carbohydrate active-transport system catalyzes the phosphorylation of incoming sugar substrates concomitantly with their translocation across the cell membrane. Enzyme I transfers the phosphoryl group from phosphoenolpyruvate (PEP) to the phosphoryl carrier protein (HPr).</text>
</comment>
<gene>
    <name evidence="22" type="primary">ptsP_1</name>
    <name evidence="22" type="ORF">GCM10022252_56260</name>
</gene>
<evidence type="ECO:0000256" key="13">
    <source>
        <dbReference type="ARBA" id="ARBA00022723"/>
    </source>
</evidence>
<keyword evidence="11 17" id="KW-0808">Transferase</keyword>
<dbReference type="InterPro" id="IPR040442">
    <property type="entry name" value="Pyrv_kinase-like_dom_sf"/>
</dbReference>
<evidence type="ECO:0000256" key="4">
    <source>
        <dbReference type="ARBA" id="ARBA00004496"/>
    </source>
</evidence>
<dbReference type="InterPro" id="IPR000121">
    <property type="entry name" value="PEP_util_C"/>
</dbReference>